<dbReference type="InterPro" id="IPR008984">
    <property type="entry name" value="SMAD_FHA_dom_sf"/>
</dbReference>
<evidence type="ECO:0000313" key="2">
    <source>
        <dbReference type="Proteomes" id="UP001515500"/>
    </source>
</evidence>
<feature type="compositionally biased region" description="Basic residues" evidence="1">
    <location>
        <begin position="237"/>
        <end position="246"/>
    </location>
</feature>
<organism evidence="2 3">
    <name type="scientific">Dioscorea cayennensis subsp. rotundata</name>
    <name type="common">White Guinea yam</name>
    <name type="synonym">Dioscorea rotundata</name>
    <dbReference type="NCBI Taxonomy" id="55577"/>
    <lineage>
        <taxon>Eukaryota</taxon>
        <taxon>Viridiplantae</taxon>
        <taxon>Streptophyta</taxon>
        <taxon>Embryophyta</taxon>
        <taxon>Tracheophyta</taxon>
        <taxon>Spermatophyta</taxon>
        <taxon>Magnoliopsida</taxon>
        <taxon>Liliopsida</taxon>
        <taxon>Dioscoreales</taxon>
        <taxon>Dioscoreaceae</taxon>
        <taxon>Dioscorea</taxon>
    </lineage>
</organism>
<proteinExistence type="predicted"/>
<feature type="compositionally biased region" description="Acidic residues" evidence="1">
    <location>
        <begin position="273"/>
        <end position="309"/>
    </location>
</feature>
<feature type="region of interest" description="Disordered" evidence="1">
    <location>
        <begin position="179"/>
        <end position="309"/>
    </location>
</feature>
<reference evidence="3" key="1">
    <citation type="submission" date="2025-08" db="UniProtKB">
        <authorList>
            <consortium name="RefSeq"/>
        </authorList>
    </citation>
    <scope>IDENTIFICATION</scope>
</reference>
<feature type="compositionally biased region" description="Acidic residues" evidence="1">
    <location>
        <begin position="218"/>
        <end position="230"/>
    </location>
</feature>
<sequence length="309" mass="35412">MTSRDQGLGLYASDRTVSRCHLSLRNLGDDGSRVSFRVIGRNPVWVCARDDGDKALFRNSETGELRAGDCFSLSLKNPKFIFVRTREGGEEVEERKRVLDAVKRRERRTRERKERGRVEVSAVIDELESELGLLDVSLIDAVKEFGFLVKGREFDGYPRQKIRPFKDWNFFLEEKRVGSDDDDDEAEEEGEGAVGEGVSKGEKDGRTKKRKGKKKENEDDNWTGESEDEKETVAKLRSGKRQRYSTRSKDRKISQGNELDTRPKSNKVHIAEKDDDEDETLGGFIADDEEEVVVTEDEEEEEFDDNEDD</sequence>
<protein>
    <submittedName>
        <fullName evidence="3">Nucleolin</fullName>
    </submittedName>
</protein>
<dbReference type="SUPFAM" id="SSF49879">
    <property type="entry name" value="SMAD/FHA domain"/>
    <property type="match status" value="1"/>
</dbReference>
<accession>A0AB40CVA2</accession>
<feature type="compositionally biased region" description="Acidic residues" evidence="1">
    <location>
        <begin position="180"/>
        <end position="191"/>
    </location>
</feature>
<dbReference type="RefSeq" id="XP_039144037.1">
    <property type="nucleotide sequence ID" value="XM_039288103.1"/>
</dbReference>
<dbReference type="PANTHER" id="PTHR37733">
    <property type="entry name" value="SMAD/FHA DOMAIN-CONTAINING PROTEIN"/>
    <property type="match status" value="1"/>
</dbReference>
<dbReference type="AlphaFoldDB" id="A0AB40CVA2"/>
<name>A0AB40CVA2_DIOCR</name>
<evidence type="ECO:0000256" key="1">
    <source>
        <dbReference type="SAM" id="MobiDB-lite"/>
    </source>
</evidence>
<gene>
    <name evidence="3" type="primary">LOC120281226</name>
</gene>
<evidence type="ECO:0000313" key="3">
    <source>
        <dbReference type="RefSeq" id="XP_039144037.1"/>
    </source>
</evidence>
<dbReference type="PANTHER" id="PTHR37733:SF1">
    <property type="entry name" value="SMAD_FHA DOMAIN-CONTAINING PROTEIN"/>
    <property type="match status" value="1"/>
</dbReference>
<dbReference type="Proteomes" id="UP001515500">
    <property type="component" value="Chromosome 17"/>
</dbReference>
<feature type="compositionally biased region" description="Basic and acidic residues" evidence="1">
    <location>
        <begin position="247"/>
        <end position="263"/>
    </location>
</feature>
<dbReference type="GeneID" id="120281226"/>
<keyword evidence="2" id="KW-1185">Reference proteome</keyword>
<dbReference type="CDD" id="cd22671">
    <property type="entry name" value="FHA_APTX-like"/>
    <property type="match status" value="1"/>
</dbReference>
<dbReference type="Gene3D" id="2.60.200.20">
    <property type="match status" value="1"/>
</dbReference>